<sequence>MQHEHVGESHSHHGLDHHRLHNLSDVWWNLTTAALYEQAVRRREGLLAHLGPLVVRTGHHTGRSANDKFVVREPSSEQHVAWGKINRPFPPERFERLHDRLASYLQMKEVFVQDCFAGADPRYRLPIRVITEYAWHSLFARNLFRQASAEELARHVPEFTVIDAPRFHAIPEKDGTNSETFIIVNFAERLVLIGGTSYAGEIKKSIFTVMNYLMPFRDVLPMHCAANMNDRGEVAIFFGLSGTGKTTLSADTTRTLIGDDEHGWSDEGVFNFEGGCYAKMIRLSPKAEPEIYATTRRFGTVLENVTVDTVMRRLDLDDDSLTENTRGAYPISHIPNATREGRGGHPRHVVFLTADAFGVLPPISRLTRAQALYHFLLGYTAKVAGTEKGVTEPVPNFSTCYGAPFMPLYPQRYAELLGDRIDRHAPSVWLVNTGWTGGAYGVGKRISIAHTRAMVHAALGGRLSDAPTKRHPVFGLEMPTECPGVPSEVLDPRNTWMDKAAYDAQARMLASRFNEQFKVYEAKVAPEVRAASPRVA</sequence>
<accession>A0A1B4V259</accession>
<dbReference type="Gene3D" id="3.40.449.10">
    <property type="entry name" value="Phosphoenolpyruvate Carboxykinase, domain 1"/>
    <property type="match status" value="1"/>
</dbReference>
<protein>
    <recommendedName>
        <fullName evidence="3 10">Phosphoenolpyruvate carboxykinase (ATP)</fullName>
        <shortName evidence="10">PCK</shortName>
        <shortName evidence="10">PEP carboxykinase</shortName>
        <shortName evidence="10">PEPCK</shortName>
        <ecNumber evidence="3 10">4.1.1.49</ecNumber>
    </recommendedName>
</protein>
<comment type="similarity">
    <text evidence="2 10">Belongs to the phosphoenolpyruvate carboxykinase (ATP) family.</text>
</comment>
<dbReference type="CDD" id="cd00484">
    <property type="entry name" value="PEPCK_ATP"/>
    <property type="match status" value="1"/>
</dbReference>
<keyword evidence="11" id="KW-0808">Transferase</keyword>
<keyword evidence="12" id="KW-1185">Reference proteome</keyword>
<evidence type="ECO:0000256" key="2">
    <source>
        <dbReference type="ARBA" id="ARBA00006052"/>
    </source>
</evidence>
<dbReference type="HAMAP" id="MF_00453">
    <property type="entry name" value="PEPCK_ATP"/>
    <property type="match status" value="1"/>
</dbReference>
<feature type="binding site" evidence="10">
    <location>
        <position position="326"/>
    </location>
    <ligand>
        <name>ATP</name>
        <dbReference type="ChEBI" id="CHEBI:30616"/>
    </ligand>
</feature>
<dbReference type="SUPFAM" id="SSF53795">
    <property type="entry name" value="PEP carboxykinase-like"/>
    <property type="match status" value="1"/>
</dbReference>
<dbReference type="InterPro" id="IPR001272">
    <property type="entry name" value="PEP_carboxykinase_ATP"/>
</dbReference>
<dbReference type="GO" id="GO:0005524">
    <property type="term" value="F:ATP binding"/>
    <property type="evidence" value="ECO:0007669"/>
    <property type="project" value="UniProtKB-UniRule"/>
</dbReference>
<evidence type="ECO:0000256" key="4">
    <source>
        <dbReference type="ARBA" id="ARBA00022432"/>
    </source>
</evidence>
<keyword evidence="10" id="KW-0963">Cytoplasm</keyword>
<comment type="pathway">
    <text evidence="1 10">Carbohydrate biosynthesis; gluconeogenesis.</text>
</comment>
<keyword evidence="8 10" id="KW-0456">Lyase</keyword>
<evidence type="ECO:0000313" key="12">
    <source>
        <dbReference type="Proteomes" id="UP000218899"/>
    </source>
</evidence>
<dbReference type="GO" id="GO:0016301">
    <property type="term" value="F:kinase activity"/>
    <property type="evidence" value="ECO:0007669"/>
    <property type="project" value="UniProtKB-KW"/>
</dbReference>
<dbReference type="SUPFAM" id="SSF68923">
    <property type="entry name" value="PEP carboxykinase N-terminal domain"/>
    <property type="match status" value="1"/>
</dbReference>
<keyword evidence="5 10" id="KW-0547">Nucleotide-binding</keyword>
<evidence type="ECO:0000313" key="11">
    <source>
        <dbReference type="EMBL" id="BAU47599.1"/>
    </source>
</evidence>
<feature type="binding site" evidence="10">
    <location>
        <begin position="239"/>
        <end position="247"/>
    </location>
    <ligand>
        <name>ATP</name>
        <dbReference type="ChEBI" id="CHEBI:30616"/>
    </ligand>
</feature>
<dbReference type="GO" id="GO:0004612">
    <property type="term" value="F:phosphoenolpyruvate carboxykinase (ATP) activity"/>
    <property type="evidence" value="ECO:0007669"/>
    <property type="project" value="UniProtKB-UniRule"/>
</dbReference>
<gene>
    <name evidence="10" type="primary">pckA</name>
    <name evidence="11" type="ORF">SVA_1020</name>
</gene>
<evidence type="ECO:0000256" key="9">
    <source>
        <dbReference type="ARBA" id="ARBA00047371"/>
    </source>
</evidence>
<dbReference type="GO" id="GO:0006094">
    <property type="term" value="P:gluconeogenesis"/>
    <property type="evidence" value="ECO:0007669"/>
    <property type="project" value="UniProtKB-UniRule"/>
</dbReference>
<comment type="cofactor">
    <cofactor evidence="10">
        <name>Mn(2+)</name>
        <dbReference type="ChEBI" id="CHEBI:29035"/>
    </cofactor>
    <text evidence="10">Binds 1 Mn(2+) ion per subunit.</text>
</comment>
<evidence type="ECO:0000256" key="1">
    <source>
        <dbReference type="ARBA" id="ARBA00004742"/>
    </source>
</evidence>
<dbReference type="NCBIfam" id="TIGR00224">
    <property type="entry name" value="pckA"/>
    <property type="match status" value="1"/>
</dbReference>
<dbReference type="NCBIfam" id="NF006821">
    <property type="entry name" value="PRK09344.1-3"/>
    <property type="match status" value="1"/>
</dbReference>
<dbReference type="GO" id="GO:0005829">
    <property type="term" value="C:cytosol"/>
    <property type="evidence" value="ECO:0007669"/>
    <property type="project" value="TreeGrafter"/>
</dbReference>
<feature type="binding site" evidence="10">
    <location>
        <position position="223"/>
    </location>
    <ligand>
        <name>Mn(2+)</name>
        <dbReference type="ChEBI" id="CHEBI:29035"/>
    </ligand>
</feature>
<dbReference type="AlphaFoldDB" id="A0A1B4V259"/>
<dbReference type="PANTHER" id="PTHR30031:SF0">
    <property type="entry name" value="PHOSPHOENOLPYRUVATE CARBOXYKINASE (ATP)"/>
    <property type="match status" value="1"/>
</dbReference>
<dbReference type="Proteomes" id="UP000218899">
    <property type="component" value="Chromosome"/>
</dbReference>
<comment type="function">
    <text evidence="10">Involved in the gluconeogenesis. Catalyzes the conversion of oxaloacetate (OAA) to phosphoenolpyruvate (PEP) through direct phosphoryl transfer between the nucleoside triphosphate and OAA.</text>
</comment>
<reference evidence="11 12" key="1">
    <citation type="submission" date="2015-08" db="EMBL/GenBank/DDBJ databases">
        <title>Complete genome sequence of Sulfurifustis variabilis.</title>
        <authorList>
            <person name="Miura A."/>
            <person name="Kojima H."/>
            <person name="Fukui M."/>
        </authorList>
    </citation>
    <scope>NUCLEOTIDE SEQUENCE [LARGE SCALE GENOMIC DNA]</scope>
    <source>
        <strain evidence="12">skN76</strain>
    </source>
</reference>
<dbReference type="InterPro" id="IPR015994">
    <property type="entry name" value="PEPCK_ATP_CS"/>
</dbReference>
<dbReference type="EMBL" id="AP014936">
    <property type="protein sequence ID" value="BAU47599.1"/>
    <property type="molecule type" value="Genomic_DNA"/>
</dbReference>
<feature type="binding site" evidence="10">
    <location>
        <position position="198"/>
    </location>
    <ligand>
        <name>substrate</name>
    </ligand>
</feature>
<dbReference type="PANTHER" id="PTHR30031">
    <property type="entry name" value="PHOSPHOENOLPYRUVATE CARBOXYKINASE ATP"/>
    <property type="match status" value="1"/>
</dbReference>
<dbReference type="OrthoDB" id="9806325at2"/>
<comment type="catalytic activity">
    <reaction evidence="9 10">
        <text>oxaloacetate + ATP = phosphoenolpyruvate + ADP + CO2</text>
        <dbReference type="Rhea" id="RHEA:18617"/>
        <dbReference type="ChEBI" id="CHEBI:16452"/>
        <dbReference type="ChEBI" id="CHEBI:16526"/>
        <dbReference type="ChEBI" id="CHEBI:30616"/>
        <dbReference type="ChEBI" id="CHEBI:58702"/>
        <dbReference type="ChEBI" id="CHEBI:456216"/>
        <dbReference type="EC" id="4.1.1.49"/>
    </reaction>
</comment>
<keyword evidence="10" id="KW-0464">Manganese</keyword>
<evidence type="ECO:0000256" key="7">
    <source>
        <dbReference type="ARBA" id="ARBA00022840"/>
    </source>
</evidence>
<dbReference type="PROSITE" id="PS00532">
    <property type="entry name" value="PEPCK_ATP"/>
    <property type="match status" value="1"/>
</dbReference>
<feature type="binding site" evidence="10">
    <location>
        <position position="451"/>
    </location>
    <ligand>
        <name>ATP</name>
        <dbReference type="ChEBI" id="CHEBI:30616"/>
    </ligand>
</feature>
<dbReference type="NCBIfam" id="NF006820">
    <property type="entry name" value="PRK09344.1-2"/>
    <property type="match status" value="1"/>
</dbReference>
<dbReference type="EC" id="4.1.1.49" evidence="3 10"/>
<feature type="binding site" evidence="10">
    <location>
        <position position="204"/>
    </location>
    <ligand>
        <name>Mn(2+)</name>
        <dbReference type="ChEBI" id="CHEBI:29035"/>
    </ligand>
</feature>
<keyword evidence="11" id="KW-0418">Kinase</keyword>
<dbReference type="Gene3D" id="2.170.8.10">
    <property type="entry name" value="Phosphoenolpyruvate Carboxykinase, domain 2"/>
    <property type="match status" value="1"/>
</dbReference>
<feature type="binding site" evidence="10">
    <location>
        <position position="288"/>
    </location>
    <ligand>
        <name>ATP</name>
        <dbReference type="ChEBI" id="CHEBI:30616"/>
    </ligand>
</feature>
<feature type="binding site" evidence="10">
    <location>
        <position position="63"/>
    </location>
    <ligand>
        <name>substrate</name>
    </ligand>
</feature>
<feature type="binding site" evidence="10">
    <location>
        <position position="326"/>
    </location>
    <ligand>
        <name>substrate</name>
    </ligand>
</feature>
<proteinExistence type="inferred from homology"/>
<dbReference type="RefSeq" id="WP_096459670.1">
    <property type="nucleotide sequence ID" value="NZ_AP014936.1"/>
</dbReference>
<evidence type="ECO:0000256" key="5">
    <source>
        <dbReference type="ARBA" id="ARBA00022741"/>
    </source>
</evidence>
<dbReference type="KEGG" id="sva:SVA_1020"/>
<name>A0A1B4V259_9GAMM</name>
<dbReference type="Pfam" id="PF01293">
    <property type="entry name" value="PEPCK_ATP"/>
    <property type="match status" value="1"/>
</dbReference>
<evidence type="ECO:0000256" key="3">
    <source>
        <dbReference type="ARBA" id="ARBA00012363"/>
    </source>
</evidence>
<organism evidence="11 12">
    <name type="scientific">Sulfurifustis variabilis</name>
    <dbReference type="NCBI Taxonomy" id="1675686"/>
    <lineage>
        <taxon>Bacteria</taxon>
        <taxon>Pseudomonadati</taxon>
        <taxon>Pseudomonadota</taxon>
        <taxon>Gammaproteobacteria</taxon>
        <taxon>Acidiferrobacterales</taxon>
        <taxon>Acidiferrobacteraceae</taxon>
        <taxon>Sulfurifustis</taxon>
    </lineage>
</organism>
<dbReference type="PIRSF" id="PIRSF006294">
    <property type="entry name" value="PEP_crbxkin"/>
    <property type="match status" value="1"/>
</dbReference>
<keyword evidence="6 10" id="KW-0210">Decarboxylase</keyword>
<dbReference type="GO" id="GO:0046872">
    <property type="term" value="F:metal ion binding"/>
    <property type="evidence" value="ECO:0007669"/>
    <property type="project" value="UniProtKB-KW"/>
</dbReference>
<keyword evidence="7 10" id="KW-0067">ATP-binding</keyword>
<dbReference type="InterPro" id="IPR008210">
    <property type="entry name" value="PEP_carboxykinase_N"/>
</dbReference>
<feature type="binding site" evidence="10">
    <location>
        <position position="260"/>
    </location>
    <ligand>
        <name>Mn(2+)</name>
        <dbReference type="ChEBI" id="CHEBI:29035"/>
    </ligand>
</feature>
<dbReference type="InterPro" id="IPR013035">
    <property type="entry name" value="PEP_carboxykinase_C"/>
</dbReference>
<keyword evidence="11" id="KW-0670">Pyruvate</keyword>
<keyword evidence="10" id="KW-0479">Metal-binding</keyword>
<dbReference type="Gene3D" id="3.90.228.20">
    <property type="match status" value="1"/>
</dbReference>
<comment type="subunit">
    <text evidence="10">Monomer.</text>
</comment>
<evidence type="ECO:0000256" key="10">
    <source>
        <dbReference type="HAMAP-Rule" id="MF_00453"/>
    </source>
</evidence>
<feature type="binding site" evidence="10">
    <location>
        <position position="204"/>
    </location>
    <ligand>
        <name>substrate</name>
    </ligand>
</feature>
<dbReference type="UniPathway" id="UPA00138"/>
<feature type="binding site" evidence="10">
    <location>
        <begin position="445"/>
        <end position="446"/>
    </location>
    <ligand>
        <name>ATP</name>
        <dbReference type="ChEBI" id="CHEBI:30616"/>
    </ligand>
</feature>
<evidence type="ECO:0000256" key="8">
    <source>
        <dbReference type="ARBA" id="ARBA00023239"/>
    </source>
</evidence>
<evidence type="ECO:0000256" key="6">
    <source>
        <dbReference type="ARBA" id="ARBA00022793"/>
    </source>
</evidence>
<comment type="subcellular location">
    <subcellularLocation>
        <location evidence="10">Cytoplasm</location>
    </subcellularLocation>
</comment>
<keyword evidence="4 10" id="KW-0312">Gluconeogenesis</keyword>
<feature type="binding site" evidence="10">
    <location>
        <position position="204"/>
    </location>
    <ligand>
        <name>ATP</name>
        <dbReference type="ChEBI" id="CHEBI:30616"/>
    </ligand>
</feature>
<feature type="binding site" evidence="10">
    <location>
        <position position="223"/>
    </location>
    <ligand>
        <name>ATP</name>
        <dbReference type="ChEBI" id="CHEBI:30616"/>
    </ligand>
</feature>